<name>A0ABS8BVP6_9RHOB</name>
<dbReference type="EMBL" id="JAJATZ010000004">
    <property type="protein sequence ID" value="MCB5199803.1"/>
    <property type="molecule type" value="Genomic_DNA"/>
</dbReference>
<sequence length="143" mass="15373">MIRATLLSLTLATPALADTITRDTDRTVADAMNALEAAVTDAGATIFARIDHAAGAASVDMELPPMELLIFGNPQLGTQAMMDDPEAGLALPLKVLVYEKDGQTRITYQEVEEMFDDSEIDENAEYLTQIAAALDTLTRKAAE</sequence>
<feature type="signal peptide" evidence="1">
    <location>
        <begin position="1"/>
        <end position="17"/>
    </location>
</feature>
<comment type="caution">
    <text evidence="3">The sequence shown here is derived from an EMBL/GenBank/DDBJ whole genome shotgun (WGS) entry which is preliminary data.</text>
</comment>
<accession>A0ABS8BVP6</accession>
<dbReference type="InterPro" id="IPR035923">
    <property type="entry name" value="TT1751-like_sf"/>
</dbReference>
<reference evidence="3" key="1">
    <citation type="submission" date="2021-10" db="EMBL/GenBank/DDBJ databases">
        <title>Loktanella gaetbuli sp. nov., isolated from a tidal flat.</title>
        <authorList>
            <person name="Park S."/>
            <person name="Yoon J.-H."/>
        </authorList>
    </citation>
    <scope>NUCLEOTIDE SEQUENCE</scope>
    <source>
        <strain evidence="3">TSTF-M6</strain>
    </source>
</reference>
<dbReference type="Proteomes" id="UP001138961">
    <property type="component" value="Unassembled WGS sequence"/>
</dbReference>
<feature type="domain" description="DUF302" evidence="2">
    <location>
        <begin position="50"/>
        <end position="109"/>
    </location>
</feature>
<protein>
    <submittedName>
        <fullName evidence="3">DUF302 domain-containing protein</fullName>
    </submittedName>
</protein>
<evidence type="ECO:0000313" key="3">
    <source>
        <dbReference type="EMBL" id="MCB5199803.1"/>
    </source>
</evidence>
<organism evidence="3 4">
    <name type="scientific">Loktanella gaetbuli</name>
    <dbReference type="NCBI Taxonomy" id="2881335"/>
    <lineage>
        <taxon>Bacteria</taxon>
        <taxon>Pseudomonadati</taxon>
        <taxon>Pseudomonadota</taxon>
        <taxon>Alphaproteobacteria</taxon>
        <taxon>Rhodobacterales</taxon>
        <taxon>Roseobacteraceae</taxon>
        <taxon>Loktanella</taxon>
    </lineage>
</organism>
<keyword evidence="1" id="KW-0732">Signal</keyword>
<evidence type="ECO:0000256" key="1">
    <source>
        <dbReference type="SAM" id="SignalP"/>
    </source>
</evidence>
<dbReference type="PANTHER" id="PTHR38342:SF2">
    <property type="entry name" value="INNER MEMBRANE OR EXPORTED"/>
    <property type="match status" value="1"/>
</dbReference>
<dbReference type="Gene3D" id="3.30.310.70">
    <property type="entry name" value="TT1751-like domain"/>
    <property type="match status" value="1"/>
</dbReference>
<evidence type="ECO:0000313" key="4">
    <source>
        <dbReference type="Proteomes" id="UP001138961"/>
    </source>
</evidence>
<dbReference type="InterPro" id="IPR005180">
    <property type="entry name" value="DUF302"/>
</dbReference>
<evidence type="ECO:0000259" key="2">
    <source>
        <dbReference type="Pfam" id="PF03625"/>
    </source>
</evidence>
<dbReference type="SUPFAM" id="SSF103247">
    <property type="entry name" value="TT1751-like"/>
    <property type="match status" value="1"/>
</dbReference>
<proteinExistence type="predicted"/>
<keyword evidence="4" id="KW-1185">Reference proteome</keyword>
<dbReference type="PANTHER" id="PTHR38342">
    <property type="entry name" value="SLR5037 PROTEIN"/>
    <property type="match status" value="1"/>
</dbReference>
<dbReference type="RefSeq" id="WP_226748457.1">
    <property type="nucleotide sequence ID" value="NZ_JAJATZ010000004.1"/>
</dbReference>
<feature type="chain" id="PRO_5045050650" evidence="1">
    <location>
        <begin position="18"/>
        <end position="143"/>
    </location>
</feature>
<dbReference type="CDD" id="cd14797">
    <property type="entry name" value="DUF302"/>
    <property type="match status" value="1"/>
</dbReference>
<gene>
    <name evidence="3" type="ORF">LGQ03_11195</name>
</gene>
<dbReference type="Pfam" id="PF03625">
    <property type="entry name" value="DUF302"/>
    <property type="match status" value="1"/>
</dbReference>